<dbReference type="InterPro" id="IPR046341">
    <property type="entry name" value="SET_dom_sf"/>
</dbReference>
<dbReference type="GO" id="GO:0005634">
    <property type="term" value="C:nucleus"/>
    <property type="evidence" value="ECO:0007669"/>
    <property type="project" value="TreeGrafter"/>
</dbReference>
<dbReference type="Pfam" id="PF00856">
    <property type="entry name" value="SET"/>
    <property type="match status" value="1"/>
</dbReference>
<dbReference type="EMBL" id="PQFF01000060">
    <property type="protein sequence ID" value="RHZ85660.1"/>
    <property type="molecule type" value="Genomic_DNA"/>
</dbReference>
<keyword evidence="5" id="KW-1185">Reference proteome</keyword>
<dbReference type="InterPro" id="IPR045318">
    <property type="entry name" value="EZH1/2-like"/>
</dbReference>
<organism evidence="4 5">
    <name type="scientific">Diversispora epigaea</name>
    <dbReference type="NCBI Taxonomy" id="1348612"/>
    <lineage>
        <taxon>Eukaryota</taxon>
        <taxon>Fungi</taxon>
        <taxon>Fungi incertae sedis</taxon>
        <taxon>Mucoromycota</taxon>
        <taxon>Glomeromycotina</taxon>
        <taxon>Glomeromycetes</taxon>
        <taxon>Diversisporales</taxon>
        <taxon>Diversisporaceae</taxon>
        <taxon>Diversispora</taxon>
    </lineage>
</organism>
<dbReference type="STRING" id="1348612.A0A397JME3"/>
<evidence type="ECO:0000259" key="3">
    <source>
        <dbReference type="Pfam" id="PF00856"/>
    </source>
</evidence>
<dbReference type="GO" id="GO:0046976">
    <property type="term" value="F:histone H3K27 methyltransferase activity"/>
    <property type="evidence" value="ECO:0007669"/>
    <property type="project" value="TreeGrafter"/>
</dbReference>
<dbReference type="GO" id="GO:0031507">
    <property type="term" value="P:heterochromatin formation"/>
    <property type="evidence" value="ECO:0007669"/>
    <property type="project" value="TreeGrafter"/>
</dbReference>
<name>A0A397JME3_9GLOM</name>
<dbReference type="Proteomes" id="UP000266861">
    <property type="component" value="Unassembled WGS sequence"/>
</dbReference>
<protein>
    <recommendedName>
        <fullName evidence="3">SET domain-containing protein</fullName>
    </recommendedName>
</protein>
<dbReference type="AlphaFoldDB" id="A0A397JME3"/>
<reference evidence="4 5" key="1">
    <citation type="submission" date="2018-08" db="EMBL/GenBank/DDBJ databases">
        <title>Genome and evolution of the arbuscular mycorrhizal fungus Diversispora epigaea (formerly Glomus versiforme) and its bacterial endosymbionts.</title>
        <authorList>
            <person name="Sun X."/>
            <person name="Fei Z."/>
            <person name="Harrison M."/>
        </authorList>
    </citation>
    <scope>NUCLEOTIDE SEQUENCE [LARGE SCALE GENOMIC DNA]</scope>
    <source>
        <strain evidence="4 5">IT104</strain>
    </source>
</reference>
<feature type="domain" description="SET" evidence="3">
    <location>
        <begin position="4"/>
        <end position="65"/>
    </location>
</feature>
<sequence>MSQVEADRRGKIYDKRGISFLFNLNKDFVVDATRKGHKFRFINHSNDPNICCRVTLVNGEHCIALKFVPLGRERAPSPVKSAMKN</sequence>
<dbReference type="SUPFAM" id="SSF82199">
    <property type="entry name" value="SET domain"/>
    <property type="match status" value="1"/>
</dbReference>
<keyword evidence="2" id="KW-0804">Transcription</keyword>
<dbReference type="PANTHER" id="PTHR45747">
    <property type="entry name" value="HISTONE-LYSINE N-METHYLTRANSFERASE E(Z)"/>
    <property type="match status" value="1"/>
</dbReference>
<evidence type="ECO:0000313" key="4">
    <source>
        <dbReference type="EMBL" id="RHZ85660.1"/>
    </source>
</evidence>
<evidence type="ECO:0000313" key="5">
    <source>
        <dbReference type="Proteomes" id="UP000266861"/>
    </source>
</evidence>
<dbReference type="GO" id="GO:0003682">
    <property type="term" value="F:chromatin binding"/>
    <property type="evidence" value="ECO:0007669"/>
    <property type="project" value="TreeGrafter"/>
</dbReference>
<dbReference type="PANTHER" id="PTHR45747:SF4">
    <property type="entry name" value="HISTONE-LYSINE N-METHYLTRANSFERASE E(Z)"/>
    <property type="match status" value="1"/>
</dbReference>
<dbReference type="OrthoDB" id="308383at2759"/>
<gene>
    <name evidence="4" type="ORF">Glove_63g54</name>
</gene>
<dbReference type="Gene3D" id="2.170.270.10">
    <property type="entry name" value="SET domain"/>
    <property type="match status" value="1"/>
</dbReference>
<accession>A0A397JME3</accession>
<evidence type="ECO:0000256" key="1">
    <source>
        <dbReference type="ARBA" id="ARBA00023015"/>
    </source>
</evidence>
<dbReference type="InterPro" id="IPR001214">
    <property type="entry name" value="SET_dom"/>
</dbReference>
<comment type="caution">
    <text evidence="4">The sequence shown here is derived from an EMBL/GenBank/DDBJ whole genome shotgun (WGS) entry which is preliminary data.</text>
</comment>
<keyword evidence="1" id="KW-0805">Transcription regulation</keyword>
<evidence type="ECO:0000256" key="2">
    <source>
        <dbReference type="ARBA" id="ARBA00023163"/>
    </source>
</evidence>
<proteinExistence type="predicted"/>